<dbReference type="InterPro" id="IPR029479">
    <property type="entry name" value="Nitroreductase"/>
</dbReference>
<evidence type="ECO:0000256" key="2">
    <source>
        <dbReference type="ARBA" id="ARBA00007118"/>
    </source>
</evidence>
<comment type="cofactor">
    <cofactor evidence="1">
        <name>FMN</name>
        <dbReference type="ChEBI" id="CHEBI:58210"/>
    </cofactor>
</comment>
<keyword evidence="8" id="KW-1185">Reference proteome</keyword>
<reference evidence="7 8" key="1">
    <citation type="journal article" date="2011" name="Stand. Genomic Sci.">
        <title>Complete genome sequence of 'Thioalkalivibrio sulfidophilus' HL-EbGr7.</title>
        <authorList>
            <person name="Muyzer G."/>
            <person name="Sorokin D.Y."/>
            <person name="Mavromatis K."/>
            <person name="Lapidus A."/>
            <person name="Clum A."/>
            <person name="Ivanova N."/>
            <person name="Pati A."/>
            <person name="d'Haeseleer P."/>
            <person name="Woyke T."/>
            <person name="Kyrpides N.C."/>
        </authorList>
    </citation>
    <scope>NUCLEOTIDE SEQUENCE [LARGE SCALE GENOMIC DNA]</scope>
    <source>
        <strain evidence="7 8">HL-EbGR7</strain>
    </source>
</reference>
<dbReference type="PANTHER" id="PTHR43673">
    <property type="entry name" value="NAD(P)H NITROREDUCTASE YDGI-RELATED"/>
    <property type="match status" value="1"/>
</dbReference>
<dbReference type="GO" id="GO:0016491">
    <property type="term" value="F:oxidoreductase activity"/>
    <property type="evidence" value="ECO:0007669"/>
    <property type="project" value="UniProtKB-KW"/>
</dbReference>
<dbReference type="PANTHER" id="PTHR43673:SF2">
    <property type="entry name" value="NITROREDUCTASE"/>
    <property type="match status" value="1"/>
</dbReference>
<dbReference type="OrthoDB" id="3181400at2"/>
<dbReference type="HOGENOM" id="CLU_070764_7_1_6"/>
<protein>
    <submittedName>
        <fullName evidence="7">Nitroreductase</fullName>
    </submittedName>
</protein>
<accession>B8GN43</accession>
<keyword evidence="5" id="KW-0560">Oxidoreductase</keyword>
<evidence type="ECO:0000313" key="7">
    <source>
        <dbReference type="EMBL" id="ACL71904.1"/>
    </source>
</evidence>
<dbReference type="InterPro" id="IPR000415">
    <property type="entry name" value="Nitroreductase-like"/>
</dbReference>
<name>B8GN43_THISH</name>
<organism evidence="7 8">
    <name type="scientific">Thioalkalivibrio sulfidiphilus (strain HL-EbGR7)</name>
    <dbReference type="NCBI Taxonomy" id="396588"/>
    <lineage>
        <taxon>Bacteria</taxon>
        <taxon>Pseudomonadati</taxon>
        <taxon>Pseudomonadota</taxon>
        <taxon>Gammaproteobacteria</taxon>
        <taxon>Chromatiales</taxon>
        <taxon>Ectothiorhodospiraceae</taxon>
        <taxon>Thioalkalivibrio</taxon>
    </lineage>
</organism>
<dbReference type="KEGG" id="tgr:Tgr7_0813"/>
<dbReference type="Proteomes" id="UP000002383">
    <property type="component" value="Chromosome"/>
</dbReference>
<proteinExistence type="inferred from homology"/>
<comment type="similarity">
    <text evidence="2">Belongs to the nitroreductase family.</text>
</comment>
<evidence type="ECO:0000256" key="1">
    <source>
        <dbReference type="ARBA" id="ARBA00001917"/>
    </source>
</evidence>
<feature type="domain" description="Nitroreductase" evidence="6">
    <location>
        <begin position="67"/>
        <end position="153"/>
    </location>
</feature>
<dbReference type="Gene3D" id="3.40.109.10">
    <property type="entry name" value="NADH Oxidase"/>
    <property type="match status" value="1"/>
</dbReference>
<evidence type="ECO:0000256" key="3">
    <source>
        <dbReference type="ARBA" id="ARBA00022630"/>
    </source>
</evidence>
<sequence length="173" mass="19067">MWDFFKTVRHRHSVRRYQADMPVEDEKLHAILETAIAAPSAGDLQAYGVVAVRDAALRAALSRAAHDQAFIAEAPVVLVFCTEAERSARKYGERGRDLFALQDATIACAYAQLAVVAAGLGSTWVGYFDEAQVAEHLGLPETQRPVALLCVGYPAELPEVTPRRRLDELVIYK</sequence>
<evidence type="ECO:0000256" key="4">
    <source>
        <dbReference type="ARBA" id="ARBA00022643"/>
    </source>
</evidence>
<dbReference type="SUPFAM" id="SSF55469">
    <property type="entry name" value="FMN-dependent nitroreductase-like"/>
    <property type="match status" value="1"/>
</dbReference>
<dbReference type="Pfam" id="PF00881">
    <property type="entry name" value="Nitroreductase"/>
    <property type="match status" value="1"/>
</dbReference>
<dbReference type="AlphaFoldDB" id="B8GN43"/>
<dbReference type="STRING" id="396588.Tgr7_0813"/>
<dbReference type="eggNOG" id="COG0778">
    <property type="taxonomic scope" value="Bacteria"/>
</dbReference>
<keyword evidence="4" id="KW-0288">FMN</keyword>
<evidence type="ECO:0000256" key="5">
    <source>
        <dbReference type="ARBA" id="ARBA00023002"/>
    </source>
</evidence>
<evidence type="ECO:0000259" key="6">
    <source>
        <dbReference type="Pfam" id="PF00881"/>
    </source>
</evidence>
<evidence type="ECO:0000313" key="8">
    <source>
        <dbReference type="Proteomes" id="UP000002383"/>
    </source>
</evidence>
<keyword evidence="3" id="KW-0285">Flavoprotein</keyword>
<dbReference type="RefSeq" id="WP_012637392.1">
    <property type="nucleotide sequence ID" value="NC_011901.1"/>
</dbReference>
<gene>
    <name evidence="7" type="ordered locus">Tgr7_0813</name>
</gene>
<dbReference type="EMBL" id="CP001339">
    <property type="protein sequence ID" value="ACL71904.1"/>
    <property type="molecule type" value="Genomic_DNA"/>
</dbReference>